<keyword evidence="10" id="KW-0282">Flagellum</keyword>
<dbReference type="EMBL" id="VOQR01000001">
    <property type="protein sequence ID" value="TXC72457.1"/>
    <property type="molecule type" value="Genomic_DNA"/>
</dbReference>
<keyword evidence="11" id="KW-1185">Reference proteome</keyword>
<dbReference type="Pfam" id="PF07559">
    <property type="entry name" value="FlgE_D2"/>
    <property type="match status" value="1"/>
</dbReference>
<dbReference type="SUPFAM" id="SSF117143">
    <property type="entry name" value="Flagellar hook protein flgE"/>
    <property type="match status" value="1"/>
</dbReference>
<dbReference type="AlphaFoldDB" id="A0A5C6UID2"/>
<evidence type="ECO:0000259" key="9">
    <source>
        <dbReference type="Pfam" id="PF22692"/>
    </source>
</evidence>
<feature type="domain" description="Flagellar hook protein FlgE D2" evidence="8">
    <location>
        <begin position="164"/>
        <end position="300"/>
    </location>
</feature>
<dbReference type="Proteomes" id="UP000321250">
    <property type="component" value="Unassembled WGS sequence"/>
</dbReference>
<organism evidence="10 11">
    <name type="scientific">Sphingomonas ginsenosidivorax</name>
    <dbReference type="NCBI Taxonomy" id="862135"/>
    <lineage>
        <taxon>Bacteria</taxon>
        <taxon>Pseudomonadati</taxon>
        <taxon>Pseudomonadota</taxon>
        <taxon>Alphaproteobacteria</taxon>
        <taxon>Sphingomonadales</taxon>
        <taxon>Sphingomonadaceae</taxon>
        <taxon>Sphingomonas</taxon>
    </lineage>
</organism>
<evidence type="ECO:0000256" key="1">
    <source>
        <dbReference type="ARBA" id="ARBA00004117"/>
    </source>
</evidence>
<feature type="domain" description="Flagellar basal-body/hook protein C-terminal" evidence="7">
    <location>
        <begin position="375"/>
        <end position="418"/>
    </location>
</feature>
<evidence type="ECO:0000256" key="5">
    <source>
        <dbReference type="RuleBase" id="RU362116"/>
    </source>
</evidence>
<dbReference type="PANTHER" id="PTHR30435">
    <property type="entry name" value="FLAGELLAR PROTEIN"/>
    <property type="match status" value="1"/>
</dbReference>
<dbReference type="InterPro" id="IPR010930">
    <property type="entry name" value="Flg_bb/hook_C_dom"/>
</dbReference>
<dbReference type="InterPro" id="IPR037058">
    <property type="entry name" value="Falgellar_hook_FlgE_sf"/>
</dbReference>
<evidence type="ECO:0000259" key="7">
    <source>
        <dbReference type="Pfam" id="PF06429"/>
    </source>
</evidence>
<dbReference type="GO" id="GO:0071978">
    <property type="term" value="P:bacterial-type flagellum-dependent swarming motility"/>
    <property type="evidence" value="ECO:0007669"/>
    <property type="project" value="TreeGrafter"/>
</dbReference>
<evidence type="ECO:0000313" key="10">
    <source>
        <dbReference type="EMBL" id="TXC72457.1"/>
    </source>
</evidence>
<keyword evidence="10" id="KW-0969">Cilium</keyword>
<evidence type="ECO:0000259" key="8">
    <source>
        <dbReference type="Pfam" id="PF07559"/>
    </source>
</evidence>
<dbReference type="GO" id="GO:0009424">
    <property type="term" value="C:bacterial-type flagellum hook"/>
    <property type="evidence" value="ECO:0007669"/>
    <property type="project" value="TreeGrafter"/>
</dbReference>
<dbReference type="Pfam" id="PF00460">
    <property type="entry name" value="Flg_bb_rod"/>
    <property type="match status" value="1"/>
</dbReference>
<dbReference type="InterPro" id="IPR020013">
    <property type="entry name" value="Flagellar_FlgE/F/G"/>
</dbReference>
<protein>
    <recommendedName>
        <fullName evidence="3 5">Flagellar hook protein FlgE</fullName>
    </recommendedName>
</protein>
<dbReference type="Pfam" id="PF06429">
    <property type="entry name" value="Flg_bbr_C"/>
    <property type="match status" value="1"/>
</dbReference>
<dbReference type="PANTHER" id="PTHR30435:SF1">
    <property type="entry name" value="FLAGELLAR HOOK PROTEIN FLGE"/>
    <property type="match status" value="1"/>
</dbReference>
<dbReference type="Pfam" id="PF22692">
    <property type="entry name" value="LlgE_F_G_D1"/>
    <property type="match status" value="1"/>
</dbReference>
<comment type="caution">
    <text evidence="10">The sequence shown here is derived from an EMBL/GenBank/DDBJ whole genome shotgun (WGS) entry which is preliminary data.</text>
</comment>
<evidence type="ECO:0000256" key="4">
    <source>
        <dbReference type="ARBA" id="ARBA00023143"/>
    </source>
</evidence>
<proteinExistence type="inferred from homology"/>
<feature type="domain" description="Flagellar hook protein FlgE/F/G-like D1" evidence="9">
    <location>
        <begin position="83"/>
        <end position="148"/>
    </location>
</feature>
<evidence type="ECO:0000256" key="3">
    <source>
        <dbReference type="ARBA" id="ARBA00019015"/>
    </source>
</evidence>
<dbReference type="InterPro" id="IPR037925">
    <property type="entry name" value="FlgE/F/G-like"/>
</dbReference>
<keyword evidence="10" id="KW-0966">Cell projection</keyword>
<dbReference type="Gene3D" id="2.60.98.20">
    <property type="entry name" value="Flagellar hook protein FlgE"/>
    <property type="match status" value="1"/>
</dbReference>
<dbReference type="GO" id="GO:0009425">
    <property type="term" value="C:bacterial-type flagellum basal body"/>
    <property type="evidence" value="ECO:0007669"/>
    <property type="project" value="UniProtKB-SubCell"/>
</dbReference>
<comment type="function">
    <text evidence="5">A flexible structure which links the flagellar filament to the drive apparatus in the basal body.</text>
</comment>
<dbReference type="GO" id="GO:0005829">
    <property type="term" value="C:cytosol"/>
    <property type="evidence" value="ECO:0007669"/>
    <property type="project" value="TreeGrafter"/>
</dbReference>
<evidence type="ECO:0000256" key="2">
    <source>
        <dbReference type="ARBA" id="ARBA00009677"/>
    </source>
</evidence>
<name>A0A5C6UID2_9SPHN</name>
<feature type="domain" description="Flagellar basal body rod protein N-terminal" evidence="6">
    <location>
        <begin position="3"/>
        <end position="33"/>
    </location>
</feature>
<evidence type="ECO:0000313" key="11">
    <source>
        <dbReference type="Proteomes" id="UP000321250"/>
    </source>
</evidence>
<dbReference type="InterPro" id="IPR053967">
    <property type="entry name" value="LlgE_F_G-like_D1"/>
</dbReference>
<sequence>MTFYTSLSGLQAAQTDMSVISHNIANVATNGFKKSQATFADVIASNVALDPRHMIGSGVVVQANRQQFGEGSLTATSSALDLAISGDSFFTVKSAGAGGNVNYTRNGAFQVDNSRTIVDSSGNALQAFPVDASGGATGTTLTSVQLPETSGTPVATKAVTLATNLSAAAKAPATTAFSRLDASSYNSATATTIYDSAGNAKTMTSYFVRDPATANADGTATQVNAWTMYNYVGDTALTAGGSAGVPVIFDAAGKMATPAAAVAYDAFTPLGGTAQTLSLNLAGTTQTASAFSVASRSQDGASVGKLQSVAVDDAGVISASFSNGDTLALGKVALANFTDPTGLRQQGDNYWTATGISGAPTMGGSGDSGFGQLKSSMLEGSNVDITAELVALISAQRNFQANSKALDTQNKITDTIYNIQS</sequence>
<gene>
    <name evidence="10" type="ORF">FSB78_16995</name>
</gene>
<reference evidence="10 11" key="1">
    <citation type="journal article" date="2013" name="Antonie Van Leeuwenhoek">
        <title>Sphingomonas ginsenosidivorax sp. nov., with the ability to transform ginsenosides.</title>
        <authorList>
            <person name="Jin X.F."/>
            <person name="Kim J.K."/>
            <person name="Liu Q.M."/>
            <person name="Kang M.S."/>
            <person name="He D."/>
            <person name="Jin F.X."/>
            <person name="Kim S.C."/>
            <person name="Im W.T."/>
        </authorList>
    </citation>
    <scope>NUCLEOTIDE SEQUENCE [LARGE SCALE GENOMIC DNA]</scope>
    <source>
        <strain evidence="10 11">KHI67</strain>
    </source>
</reference>
<dbReference type="InterPro" id="IPR011491">
    <property type="entry name" value="FlgE_D2"/>
</dbReference>
<dbReference type="OrthoDB" id="8372879at2"/>
<evidence type="ECO:0000259" key="6">
    <source>
        <dbReference type="Pfam" id="PF00460"/>
    </source>
</evidence>
<accession>A0A5C6UID2</accession>
<comment type="similarity">
    <text evidence="2 5">Belongs to the flagella basal body rod proteins family.</text>
</comment>
<dbReference type="RefSeq" id="WP_147083731.1">
    <property type="nucleotide sequence ID" value="NZ_VOQR01000001.1"/>
</dbReference>
<dbReference type="InterPro" id="IPR001444">
    <property type="entry name" value="Flag_bb_rod_N"/>
</dbReference>
<comment type="subcellular location">
    <subcellularLocation>
        <location evidence="1 5">Bacterial flagellum basal body</location>
    </subcellularLocation>
</comment>
<dbReference type="NCBIfam" id="TIGR03506">
    <property type="entry name" value="FlgEFG_subfam"/>
    <property type="match status" value="1"/>
</dbReference>
<keyword evidence="4 5" id="KW-0975">Bacterial flagellum</keyword>